<dbReference type="PANTHER" id="PTHR30450:SF1">
    <property type="entry name" value="D-METHIONINE TRANSPORT SYSTEM PERMEASE PROTEIN METI-RELATED"/>
    <property type="match status" value="1"/>
</dbReference>
<dbReference type="HOGENOM" id="CLU_077375_0_1_9"/>
<evidence type="ECO:0000256" key="8">
    <source>
        <dbReference type="RuleBase" id="RU363032"/>
    </source>
</evidence>
<name>W6SCZ9_9CLOT</name>
<dbReference type="KEGG" id="clt:CM240_0308"/>
<dbReference type="eggNOG" id="COG2011">
    <property type="taxonomic scope" value="Bacteria"/>
</dbReference>
<dbReference type="AlphaFoldDB" id="W6SCZ9"/>
<dbReference type="PATRIC" id="fig|1216932.3.peg.288"/>
<dbReference type="InterPro" id="IPR000515">
    <property type="entry name" value="MetI-like"/>
</dbReference>
<evidence type="ECO:0000256" key="3">
    <source>
        <dbReference type="ARBA" id="ARBA00022448"/>
    </source>
</evidence>
<dbReference type="Gene3D" id="1.10.3720.10">
    <property type="entry name" value="MetI-like"/>
    <property type="match status" value="1"/>
</dbReference>
<protein>
    <submittedName>
        <fullName evidence="10">ABC transporter permease</fullName>
    </submittedName>
</protein>
<keyword evidence="6 8" id="KW-1133">Transmembrane helix</keyword>
<sequence>MSQLSEVILKALEETMYMVVIVSIATIILGTLLGIVLVTTQKNNILSSPQINKAIGTIVNILRSFPTIILIIIALPLSRLIVGTTIGKEAAVIPITIGMIPFLSRVVESSLKEVDYGKIEAAIAMGANPIQIISKVLIPEGLPSLIRGYTLSIISIIGCTALAGSIGAGGLGSVAIRYGYQRFQTDYMIVTIIILVILVQGIQLIGDVIAKKINKKRFKLN</sequence>
<dbReference type="PANTHER" id="PTHR30450">
    <property type="entry name" value="ABC TRANSPORTER PERMEASE"/>
    <property type="match status" value="1"/>
</dbReference>
<reference evidence="10 11" key="1">
    <citation type="submission" date="2013-11" db="EMBL/GenBank/DDBJ databases">
        <title>Complete genome sequence of Clostridum sp. M2/40.</title>
        <authorList>
            <person name="Wibberg D."/>
            <person name="Puehler A."/>
            <person name="Schlueter A."/>
        </authorList>
    </citation>
    <scope>NUCLEOTIDE SEQUENCE [LARGE SCALE GENOMIC DNA]</scope>
    <source>
        <strain evidence="11">M2/40</strain>
    </source>
</reference>
<comment type="subcellular location">
    <subcellularLocation>
        <location evidence="1 8">Cell membrane</location>
        <topology evidence="1 8">Multi-pass membrane protein</topology>
    </subcellularLocation>
</comment>
<organism evidence="10 11">
    <name type="scientific">Clostridium bornimense</name>
    <dbReference type="NCBI Taxonomy" id="1216932"/>
    <lineage>
        <taxon>Bacteria</taxon>
        <taxon>Bacillati</taxon>
        <taxon>Bacillota</taxon>
        <taxon>Clostridia</taxon>
        <taxon>Eubacteriales</taxon>
        <taxon>Clostridiaceae</taxon>
        <taxon>Clostridium</taxon>
    </lineage>
</organism>
<dbReference type="InterPro" id="IPR051322">
    <property type="entry name" value="AA_ABC_Transporter_Permease"/>
</dbReference>
<feature type="transmembrane region" description="Helical" evidence="8">
    <location>
        <begin position="16"/>
        <end position="38"/>
    </location>
</feature>
<keyword evidence="5 8" id="KW-0812">Transmembrane</keyword>
<evidence type="ECO:0000313" key="10">
    <source>
        <dbReference type="EMBL" id="CDM67475.1"/>
    </source>
</evidence>
<feature type="transmembrane region" description="Helical" evidence="8">
    <location>
        <begin position="150"/>
        <end position="176"/>
    </location>
</feature>
<gene>
    <name evidence="10" type="ORF">CM240_0308</name>
</gene>
<dbReference type="RefSeq" id="WP_044035923.1">
    <property type="nucleotide sequence ID" value="NZ_HG917868.1"/>
</dbReference>
<evidence type="ECO:0000256" key="4">
    <source>
        <dbReference type="ARBA" id="ARBA00022475"/>
    </source>
</evidence>
<dbReference type="SUPFAM" id="SSF161098">
    <property type="entry name" value="MetI-like"/>
    <property type="match status" value="1"/>
</dbReference>
<evidence type="ECO:0000256" key="7">
    <source>
        <dbReference type="ARBA" id="ARBA00023136"/>
    </source>
</evidence>
<evidence type="ECO:0000256" key="6">
    <source>
        <dbReference type="ARBA" id="ARBA00022989"/>
    </source>
</evidence>
<dbReference type="GO" id="GO:0005886">
    <property type="term" value="C:plasma membrane"/>
    <property type="evidence" value="ECO:0007669"/>
    <property type="project" value="UniProtKB-SubCell"/>
</dbReference>
<proteinExistence type="inferred from homology"/>
<evidence type="ECO:0000256" key="2">
    <source>
        <dbReference type="ARBA" id="ARBA00007069"/>
    </source>
</evidence>
<evidence type="ECO:0000259" key="9">
    <source>
        <dbReference type="PROSITE" id="PS50928"/>
    </source>
</evidence>
<dbReference type="PROSITE" id="PS50928">
    <property type="entry name" value="ABC_TM1"/>
    <property type="match status" value="1"/>
</dbReference>
<evidence type="ECO:0000256" key="1">
    <source>
        <dbReference type="ARBA" id="ARBA00004651"/>
    </source>
</evidence>
<dbReference type="STRING" id="1216932.CM240_0308"/>
<keyword evidence="11" id="KW-1185">Reference proteome</keyword>
<dbReference type="OrthoDB" id="9793490at2"/>
<dbReference type="Pfam" id="PF00528">
    <property type="entry name" value="BPD_transp_1"/>
    <property type="match status" value="1"/>
</dbReference>
<dbReference type="GO" id="GO:0048473">
    <property type="term" value="P:D-methionine transmembrane transport"/>
    <property type="evidence" value="ECO:0007669"/>
    <property type="project" value="TreeGrafter"/>
</dbReference>
<keyword evidence="4" id="KW-1003">Cell membrane</keyword>
<feature type="domain" description="ABC transmembrane type-1" evidence="9">
    <location>
        <begin position="12"/>
        <end position="206"/>
    </location>
</feature>
<dbReference type="InterPro" id="IPR035906">
    <property type="entry name" value="MetI-like_sf"/>
</dbReference>
<evidence type="ECO:0000313" key="11">
    <source>
        <dbReference type="Proteomes" id="UP000019426"/>
    </source>
</evidence>
<feature type="transmembrane region" description="Helical" evidence="8">
    <location>
        <begin position="58"/>
        <end position="78"/>
    </location>
</feature>
<comment type="similarity">
    <text evidence="2">Belongs to the binding-protein-dependent transport system permease family. CysTW subfamily.</text>
</comment>
<dbReference type="EMBL" id="HG917868">
    <property type="protein sequence ID" value="CDM67475.1"/>
    <property type="molecule type" value="Genomic_DNA"/>
</dbReference>
<evidence type="ECO:0000256" key="5">
    <source>
        <dbReference type="ARBA" id="ARBA00022692"/>
    </source>
</evidence>
<dbReference type="FunFam" id="1.10.3720.10:FF:000002">
    <property type="entry name" value="D-methionine ABC transporter permease MetI"/>
    <property type="match status" value="1"/>
</dbReference>
<keyword evidence="7 8" id="KW-0472">Membrane</keyword>
<feature type="transmembrane region" description="Helical" evidence="8">
    <location>
        <begin position="90"/>
        <end position="107"/>
    </location>
</feature>
<keyword evidence="3 8" id="KW-0813">Transport</keyword>
<dbReference type="CDD" id="cd06261">
    <property type="entry name" value="TM_PBP2"/>
    <property type="match status" value="1"/>
</dbReference>
<accession>W6SCZ9</accession>
<feature type="transmembrane region" description="Helical" evidence="8">
    <location>
        <begin position="188"/>
        <end position="210"/>
    </location>
</feature>
<dbReference type="Proteomes" id="UP000019426">
    <property type="component" value="Chromosome M2/40_rep1"/>
</dbReference>